<gene>
    <name evidence="11" type="ORF">AZE42_12174</name>
</gene>
<reference evidence="11 12" key="1">
    <citation type="submission" date="2016-03" db="EMBL/GenBank/DDBJ databases">
        <title>Comparative genomics of the ectomycorrhizal sister species Rhizopogon vinicolor and Rhizopogon vesiculosus (Basidiomycota: Boletales) reveals a divergence of the mating type B locus.</title>
        <authorList>
            <person name="Mujic A.B."/>
            <person name="Kuo A."/>
            <person name="Tritt A."/>
            <person name="Lipzen A."/>
            <person name="Chen C."/>
            <person name="Johnson J."/>
            <person name="Sharma A."/>
            <person name="Barry K."/>
            <person name="Grigoriev I.V."/>
            <person name="Spatafora J.W."/>
        </authorList>
    </citation>
    <scope>NUCLEOTIDE SEQUENCE [LARGE SCALE GENOMIC DNA]</scope>
    <source>
        <strain evidence="11 12">AM-OR11-056</strain>
    </source>
</reference>
<evidence type="ECO:0000256" key="2">
    <source>
        <dbReference type="ARBA" id="ARBA00005179"/>
    </source>
</evidence>
<accession>A0A1J8Q826</accession>
<keyword evidence="6 10" id="KW-0560">Oxidoreductase</keyword>
<evidence type="ECO:0000256" key="1">
    <source>
        <dbReference type="ARBA" id="ARBA00001971"/>
    </source>
</evidence>
<dbReference type="Gene3D" id="1.10.630.10">
    <property type="entry name" value="Cytochrome P450"/>
    <property type="match status" value="1"/>
</dbReference>
<feature type="binding site" description="axial binding residue" evidence="9">
    <location>
        <position position="85"/>
    </location>
    <ligand>
        <name>heme</name>
        <dbReference type="ChEBI" id="CHEBI:30413"/>
    </ligand>
    <ligandPart>
        <name>Fe</name>
        <dbReference type="ChEBI" id="CHEBI:18248"/>
    </ligandPart>
</feature>
<dbReference type="SUPFAM" id="SSF48264">
    <property type="entry name" value="Cytochrome P450"/>
    <property type="match status" value="1"/>
</dbReference>
<keyword evidence="7 9" id="KW-0408">Iron</keyword>
<evidence type="ECO:0000256" key="5">
    <source>
        <dbReference type="ARBA" id="ARBA00022723"/>
    </source>
</evidence>
<dbReference type="PANTHER" id="PTHR46300">
    <property type="entry name" value="P450, PUTATIVE (EUROFUNG)-RELATED-RELATED"/>
    <property type="match status" value="1"/>
</dbReference>
<keyword evidence="8 10" id="KW-0503">Monooxygenase</keyword>
<dbReference type="GO" id="GO:0004497">
    <property type="term" value="F:monooxygenase activity"/>
    <property type="evidence" value="ECO:0007669"/>
    <property type="project" value="UniProtKB-KW"/>
</dbReference>
<dbReference type="GO" id="GO:0016705">
    <property type="term" value="F:oxidoreductase activity, acting on paired donors, with incorporation or reduction of molecular oxygen"/>
    <property type="evidence" value="ECO:0007669"/>
    <property type="project" value="InterPro"/>
</dbReference>
<keyword evidence="12" id="KW-1185">Reference proteome</keyword>
<keyword evidence="5 9" id="KW-0479">Metal-binding</keyword>
<dbReference type="OrthoDB" id="2789670at2759"/>
<evidence type="ECO:0000256" key="7">
    <source>
        <dbReference type="ARBA" id="ARBA00023004"/>
    </source>
</evidence>
<comment type="pathway">
    <text evidence="2">Secondary metabolite biosynthesis.</text>
</comment>
<dbReference type="InterPro" id="IPR017972">
    <property type="entry name" value="Cyt_P450_CS"/>
</dbReference>
<dbReference type="GO" id="GO:0005506">
    <property type="term" value="F:iron ion binding"/>
    <property type="evidence" value="ECO:0007669"/>
    <property type="project" value="InterPro"/>
</dbReference>
<evidence type="ECO:0000256" key="10">
    <source>
        <dbReference type="RuleBase" id="RU000461"/>
    </source>
</evidence>
<dbReference type="InterPro" id="IPR001128">
    <property type="entry name" value="Cyt_P450"/>
</dbReference>
<evidence type="ECO:0000313" key="11">
    <source>
        <dbReference type="EMBL" id="OJA16799.1"/>
    </source>
</evidence>
<dbReference type="EMBL" id="LVVM01002353">
    <property type="protein sequence ID" value="OJA16799.1"/>
    <property type="molecule type" value="Genomic_DNA"/>
</dbReference>
<evidence type="ECO:0000256" key="9">
    <source>
        <dbReference type="PIRSR" id="PIRSR602401-1"/>
    </source>
</evidence>
<sequence>MKEVLRWNAVVPTGVPHRVTEDDIHDGYYIPKGSLILPNIWFMLNDPRTYSNPSEFNPERFLANDGKEPETEPRTICFGFGRRICPGT</sequence>
<keyword evidence="4 9" id="KW-0349">Heme</keyword>
<dbReference type="InterPro" id="IPR036396">
    <property type="entry name" value="Cyt_P450_sf"/>
</dbReference>
<dbReference type="Proteomes" id="UP000183567">
    <property type="component" value="Unassembled WGS sequence"/>
</dbReference>
<dbReference type="Pfam" id="PF00067">
    <property type="entry name" value="p450"/>
    <property type="match status" value="1"/>
</dbReference>
<evidence type="ECO:0008006" key="13">
    <source>
        <dbReference type="Google" id="ProtNLM"/>
    </source>
</evidence>
<proteinExistence type="inferred from homology"/>
<evidence type="ECO:0000256" key="8">
    <source>
        <dbReference type="ARBA" id="ARBA00023033"/>
    </source>
</evidence>
<evidence type="ECO:0000313" key="12">
    <source>
        <dbReference type="Proteomes" id="UP000183567"/>
    </source>
</evidence>
<dbReference type="GO" id="GO:0020037">
    <property type="term" value="F:heme binding"/>
    <property type="evidence" value="ECO:0007669"/>
    <property type="project" value="InterPro"/>
</dbReference>
<comment type="caution">
    <text evidence="11">The sequence shown here is derived from an EMBL/GenBank/DDBJ whole genome shotgun (WGS) entry which is preliminary data.</text>
</comment>
<dbReference type="AlphaFoldDB" id="A0A1J8Q826"/>
<comment type="similarity">
    <text evidence="3 10">Belongs to the cytochrome P450 family.</text>
</comment>
<evidence type="ECO:0000256" key="6">
    <source>
        <dbReference type="ARBA" id="ARBA00023002"/>
    </source>
</evidence>
<organism evidence="11 12">
    <name type="scientific">Rhizopogon vesiculosus</name>
    <dbReference type="NCBI Taxonomy" id="180088"/>
    <lineage>
        <taxon>Eukaryota</taxon>
        <taxon>Fungi</taxon>
        <taxon>Dikarya</taxon>
        <taxon>Basidiomycota</taxon>
        <taxon>Agaricomycotina</taxon>
        <taxon>Agaricomycetes</taxon>
        <taxon>Agaricomycetidae</taxon>
        <taxon>Boletales</taxon>
        <taxon>Suillineae</taxon>
        <taxon>Rhizopogonaceae</taxon>
        <taxon>Rhizopogon</taxon>
    </lineage>
</organism>
<protein>
    <recommendedName>
        <fullName evidence="13">Cytochrome P450</fullName>
    </recommendedName>
</protein>
<dbReference type="PROSITE" id="PS00086">
    <property type="entry name" value="CYTOCHROME_P450"/>
    <property type="match status" value="1"/>
</dbReference>
<dbReference type="PRINTS" id="PR00463">
    <property type="entry name" value="EP450I"/>
</dbReference>
<name>A0A1J8Q826_9AGAM</name>
<dbReference type="STRING" id="180088.A0A1J8Q826"/>
<dbReference type="InterPro" id="IPR002401">
    <property type="entry name" value="Cyt_P450_E_grp-I"/>
</dbReference>
<evidence type="ECO:0000256" key="4">
    <source>
        <dbReference type="ARBA" id="ARBA00022617"/>
    </source>
</evidence>
<dbReference type="PANTHER" id="PTHR46300:SF7">
    <property type="entry name" value="P450, PUTATIVE (EUROFUNG)-RELATED"/>
    <property type="match status" value="1"/>
</dbReference>
<evidence type="ECO:0000256" key="3">
    <source>
        <dbReference type="ARBA" id="ARBA00010617"/>
    </source>
</evidence>
<comment type="cofactor">
    <cofactor evidence="1 9">
        <name>heme</name>
        <dbReference type="ChEBI" id="CHEBI:30413"/>
    </cofactor>
</comment>
<dbReference type="InterPro" id="IPR050364">
    <property type="entry name" value="Cytochrome_P450_fung"/>
</dbReference>